<proteinExistence type="predicted"/>
<protein>
    <submittedName>
        <fullName evidence="3">GUN4 domain-containing protein</fullName>
    </submittedName>
</protein>
<reference evidence="3 4" key="1">
    <citation type="submission" date="2020-10" db="EMBL/GenBank/DDBJ databases">
        <authorList>
            <person name="Castelo-Branco R."/>
            <person name="Eusebio N."/>
            <person name="Adriana R."/>
            <person name="Vieira A."/>
            <person name="Brugerolle De Fraissinette N."/>
            <person name="Rezende De Castro R."/>
            <person name="Schneider M.P."/>
            <person name="Vasconcelos V."/>
            <person name="Leao P.N."/>
        </authorList>
    </citation>
    <scope>NUCLEOTIDE SEQUENCE [LARGE SCALE GENOMIC DNA]</scope>
    <source>
        <strain evidence="3 4">LEGE 06226</strain>
    </source>
</reference>
<dbReference type="RefSeq" id="WP_193871843.1">
    <property type="nucleotide sequence ID" value="NZ_JADEWU010000104.1"/>
</dbReference>
<dbReference type="InterPro" id="IPR037215">
    <property type="entry name" value="GUN4-like_sf"/>
</dbReference>
<feature type="region of interest" description="Disordered" evidence="1">
    <location>
        <begin position="1"/>
        <end position="21"/>
    </location>
</feature>
<accession>A0ABR9UJ61</accession>
<feature type="domain" description="GUN4-like" evidence="2">
    <location>
        <begin position="48"/>
        <end position="173"/>
    </location>
</feature>
<evidence type="ECO:0000259" key="2">
    <source>
        <dbReference type="Pfam" id="PF05419"/>
    </source>
</evidence>
<dbReference type="Proteomes" id="UP000640725">
    <property type="component" value="Unassembled WGS sequence"/>
</dbReference>
<keyword evidence="4" id="KW-1185">Reference proteome</keyword>
<evidence type="ECO:0000313" key="4">
    <source>
        <dbReference type="Proteomes" id="UP000640725"/>
    </source>
</evidence>
<dbReference type="SUPFAM" id="SSF140869">
    <property type="entry name" value="GUN4-like"/>
    <property type="match status" value="1"/>
</dbReference>
<dbReference type="PANTHER" id="PTHR34800:SF1">
    <property type="entry name" value="TETRAPYRROLE-BINDING PROTEIN, CHLOROPLASTIC"/>
    <property type="match status" value="1"/>
</dbReference>
<dbReference type="Pfam" id="PF05419">
    <property type="entry name" value="GUN4"/>
    <property type="match status" value="1"/>
</dbReference>
<dbReference type="CDD" id="cd16383">
    <property type="entry name" value="GUN4"/>
    <property type="match status" value="1"/>
</dbReference>
<dbReference type="Gene3D" id="1.10.10.1770">
    <property type="entry name" value="Gun4-like"/>
    <property type="match status" value="1"/>
</dbReference>
<evidence type="ECO:0000256" key="1">
    <source>
        <dbReference type="SAM" id="MobiDB-lite"/>
    </source>
</evidence>
<dbReference type="PANTHER" id="PTHR34800">
    <property type="entry name" value="TETRAPYRROLE-BINDING PROTEIN, CHLOROPLASTIC"/>
    <property type="match status" value="1"/>
</dbReference>
<comment type="caution">
    <text evidence="3">The sequence shown here is derived from an EMBL/GenBank/DDBJ whole genome shotgun (WGS) entry which is preliminary data.</text>
</comment>
<dbReference type="EMBL" id="JADEWU010000104">
    <property type="protein sequence ID" value="MBE9146513.1"/>
    <property type="molecule type" value="Genomic_DNA"/>
</dbReference>
<gene>
    <name evidence="3" type="ORF">IQ236_25290</name>
</gene>
<organism evidence="3 4">
    <name type="scientific">Planktothrix mougeotii LEGE 06226</name>
    <dbReference type="NCBI Taxonomy" id="1828728"/>
    <lineage>
        <taxon>Bacteria</taxon>
        <taxon>Bacillati</taxon>
        <taxon>Cyanobacteriota</taxon>
        <taxon>Cyanophyceae</taxon>
        <taxon>Oscillatoriophycideae</taxon>
        <taxon>Oscillatoriales</taxon>
        <taxon>Microcoleaceae</taxon>
        <taxon>Planktothrix</taxon>
    </lineage>
</organism>
<dbReference type="Gene3D" id="1.25.40.620">
    <property type="match status" value="1"/>
</dbReference>
<dbReference type="InterPro" id="IPR008629">
    <property type="entry name" value="GUN4-like"/>
</dbReference>
<name>A0ABR9UJ61_9CYAN</name>
<sequence>MSNESLSSQPASNSEGQSQPLSLNSLSERIDRLEHKLDQALLLLTDLYRYRKLRDLLATENWREADEETTNIMLEIMSKSSLENIIPDEVMNFPCSALQLLDQLWMSYSNNRFGFSVQQQIYTRLGGTDDISDVDMKVLHAMETEFGWMVNNKLLDYEDLDFSSSAPVGCHPSGWWRSPYGAKMAVYFIARLLRCGIK</sequence>
<evidence type="ECO:0000313" key="3">
    <source>
        <dbReference type="EMBL" id="MBE9146513.1"/>
    </source>
</evidence>